<dbReference type="STRING" id="161899.CSING_09685"/>
<evidence type="ECO:0000313" key="2">
    <source>
        <dbReference type="EMBL" id="AJI79452.1"/>
    </source>
</evidence>
<dbReference type="CDD" id="cd09755">
    <property type="entry name" value="Cas2_I-E"/>
    <property type="match status" value="1"/>
</dbReference>
<dbReference type="OrthoDB" id="8527479at2"/>
<dbReference type="InterPro" id="IPR010152">
    <property type="entry name" value="CRISPR-assoc_prot_Cas2_sub"/>
</dbReference>
<dbReference type="KEGG" id="csx:CSING_09685"/>
<dbReference type="EMBL" id="CP010827">
    <property type="protein sequence ID" value="AJI79452.1"/>
    <property type="molecule type" value="Genomic_DNA"/>
</dbReference>
<dbReference type="NCBIfam" id="TIGR01873">
    <property type="entry name" value="cas_CT1978"/>
    <property type="match status" value="1"/>
</dbReference>
<accession>A0A0B6ESF8</accession>
<dbReference type="AlphaFoldDB" id="A0A0B6ESF8"/>
<dbReference type="RefSeq" id="WP_083280871.1">
    <property type="nucleotide sequence ID" value="NZ_CP010827.1"/>
</dbReference>
<dbReference type="Gene3D" id="3.30.70.240">
    <property type="match status" value="1"/>
</dbReference>
<name>A0A0B6ESF8_9CORY</name>
<sequence length="118" mass="13452">MMVLVVTACPAGLRGDLSKWLIELTPGVFVGRPSARIRDLLWERTTELCKDGRALLVYSAANEQGMEFKTHRHHWTPSDFDGVTLMVRPTTKPQNEQNRKGWSNARRVRSAYRKQKGA</sequence>
<evidence type="ECO:0000256" key="1">
    <source>
        <dbReference type="SAM" id="MobiDB-lite"/>
    </source>
</evidence>
<dbReference type="HOGENOM" id="CLU_151313_0_1_11"/>
<evidence type="ECO:0000313" key="3">
    <source>
        <dbReference type="Proteomes" id="UP000031890"/>
    </source>
</evidence>
<organism evidence="2 3">
    <name type="scientific">Corynebacterium singulare</name>
    <dbReference type="NCBI Taxonomy" id="161899"/>
    <lineage>
        <taxon>Bacteria</taxon>
        <taxon>Bacillati</taxon>
        <taxon>Actinomycetota</taxon>
        <taxon>Actinomycetes</taxon>
        <taxon>Mycobacteriales</taxon>
        <taxon>Corynebacteriaceae</taxon>
        <taxon>Corynebacterium</taxon>
    </lineage>
</organism>
<proteinExistence type="predicted"/>
<feature type="region of interest" description="Disordered" evidence="1">
    <location>
        <begin position="90"/>
        <end position="118"/>
    </location>
</feature>
<dbReference type="Pfam" id="PF09707">
    <property type="entry name" value="Cas_Cas2CT1978"/>
    <property type="match status" value="1"/>
</dbReference>
<protein>
    <submittedName>
        <fullName evidence="2">CRISPR-associated protein Cas2</fullName>
    </submittedName>
</protein>
<gene>
    <name evidence="2" type="primary">casA</name>
    <name evidence="2" type="ORF">CSING_09685</name>
</gene>
<feature type="compositionally biased region" description="Basic residues" evidence="1">
    <location>
        <begin position="106"/>
        <end position="118"/>
    </location>
</feature>
<dbReference type="Proteomes" id="UP000031890">
    <property type="component" value="Chromosome"/>
</dbReference>
<reference evidence="2 3" key="1">
    <citation type="journal article" date="2015" name="Genome Announc.">
        <title>Complete Genome Sequence and Annotation of Corynebacterium singulare DSM 44357, Isolated from a Human Semen Specimen.</title>
        <authorList>
            <person name="Merten M."/>
            <person name="Brinkrolf K."/>
            <person name="Albersmeier A."/>
            <person name="Kutter Y."/>
            <person name="Ruckert C."/>
            <person name="Tauch A."/>
        </authorList>
    </citation>
    <scope>NUCLEOTIDE SEQUENCE [LARGE SCALE GENOMIC DNA]</scope>
    <source>
        <strain evidence="2">IBS B52218</strain>
    </source>
</reference>